<dbReference type="SUPFAM" id="SSF57196">
    <property type="entry name" value="EGF/Laminin"/>
    <property type="match status" value="4"/>
</dbReference>
<dbReference type="GO" id="GO:0048732">
    <property type="term" value="P:gland development"/>
    <property type="evidence" value="ECO:0007669"/>
    <property type="project" value="UniProtKB-ARBA"/>
</dbReference>
<dbReference type="SUPFAM" id="SSF57184">
    <property type="entry name" value="Growth factor receptor domain"/>
    <property type="match status" value="1"/>
</dbReference>
<dbReference type="PANTHER" id="PTHR12916">
    <property type="entry name" value="CYTOCHROME C OXIDASE POLYPEPTIDE VIC-2"/>
    <property type="match status" value="1"/>
</dbReference>
<feature type="domain" description="EGF-like" evidence="8">
    <location>
        <begin position="341"/>
        <end position="377"/>
    </location>
</feature>
<sequence length="553" mass="60298">GGKLKWEGSIHMQSGDILLVRINDTQITKPPLTTTTPHPSTTLNYTTTVSARQNHTVTPAMDVTESHIGSYHPAEISVYQATRPGHMSCDISEGVLLDITPLSVEGLKVVALYDKDLSDGLNFLIVTSDAWTDCVQLRVSVKSDNCGDNQDCSGKGICYSNTSMDGYECQCCPGFIGPHCEEQDACYPSPCQNHGICVDISQGHDGTTFQCLCPYGFTGKVCEDTSDPCESSPCQNRGVCRASNLTAQQFKCECKPGYSGPHCQHNLDQCASSPCQHGICVDQHDGYRCFCQPGFAGEQCQYEYNECESSPCLHGGTCTDHIGSYSCTCGRGFTGKRCEEKVDLCDPNPCAHHHVCVDKGNTYNCECPKGFTGPDCQLPRRAACSANPCHNGGTCWSSVDSFYCACRPGFTGKICNEEVIMEVIPSAAGNIDVNGNNVHPMDLQMPISIHLDHLHNIYVAAGTLACALLIVVLTVAACHCRIHETYKHCFLRGTPLLPCNIKRFDVDVKPSRLEVDKEHMQPLATARSYPHLDSSEMYYALDFSDSQSSPLIQ</sequence>
<name>A0A1B6EIX8_9HEMI</name>
<dbReference type="Gene3D" id="2.10.25.10">
    <property type="entry name" value="Laminin"/>
    <property type="match status" value="6"/>
</dbReference>
<feature type="domain" description="EGF-like" evidence="8">
    <location>
        <begin position="266"/>
        <end position="301"/>
    </location>
</feature>
<dbReference type="GO" id="GO:0005509">
    <property type="term" value="F:calcium ion binding"/>
    <property type="evidence" value="ECO:0007669"/>
    <property type="project" value="InterPro"/>
</dbReference>
<dbReference type="FunFam" id="2.10.25.10:FF:000095">
    <property type="entry name" value="Notch, isoform B"/>
    <property type="match status" value="1"/>
</dbReference>
<dbReference type="FunFam" id="2.10.25.10:FF:000007">
    <property type="entry name" value="Delta-like protein"/>
    <property type="match status" value="1"/>
</dbReference>
<feature type="domain" description="EGF-like" evidence="8">
    <location>
        <begin position="142"/>
        <end position="181"/>
    </location>
</feature>
<dbReference type="PROSITE" id="PS50026">
    <property type="entry name" value="EGF_3"/>
    <property type="match status" value="7"/>
</dbReference>
<dbReference type="PROSITE" id="PS01186">
    <property type="entry name" value="EGF_2"/>
    <property type="match status" value="7"/>
</dbReference>
<reference evidence="9" key="1">
    <citation type="submission" date="2015-11" db="EMBL/GenBank/DDBJ databases">
        <title>De novo transcriptome assembly of four potential Pierce s Disease insect vectors from Arizona vineyards.</title>
        <authorList>
            <person name="Tassone E.E."/>
        </authorList>
    </citation>
    <scope>NUCLEOTIDE SEQUENCE</scope>
</reference>
<dbReference type="GO" id="GO:0005112">
    <property type="term" value="F:Notch binding"/>
    <property type="evidence" value="ECO:0007669"/>
    <property type="project" value="TreeGrafter"/>
</dbReference>
<feature type="disulfide bond" evidence="6">
    <location>
        <begin position="270"/>
        <end position="280"/>
    </location>
</feature>
<keyword evidence="7" id="KW-0472">Membrane</keyword>
<dbReference type="FunFam" id="2.10.25.10:FF:000494">
    <property type="entry name" value="Weary, isoform B"/>
    <property type="match status" value="1"/>
</dbReference>
<keyword evidence="2" id="KW-0732">Signal</keyword>
<dbReference type="Pfam" id="PF00008">
    <property type="entry name" value="EGF"/>
    <property type="match status" value="6"/>
</dbReference>
<feature type="domain" description="EGF-like" evidence="8">
    <location>
        <begin position="182"/>
        <end position="223"/>
    </location>
</feature>
<feature type="disulfide bond" evidence="6">
    <location>
        <begin position="213"/>
        <end position="222"/>
    </location>
</feature>
<evidence type="ECO:0000256" key="4">
    <source>
        <dbReference type="ARBA" id="ARBA00023157"/>
    </source>
</evidence>
<dbReference type="AlphaFoldDB" id="A0A1B6EIX8"/>
<dbReference type="InterPro" id="IPR018097">
    <property type="entry name" value="EGF_Ca-bd_CS"/>
</dbReference>
<accession>A0A1B6EIX8</accession>
<keyword evidence="7" id="KW-1133">Transmembrane helix</keyword>
<dbReference type="InterPro" id="IPR000152">
    <property type="entry name" value="EGF-type_Asp/Asn_hydroxyl_site"/>
</dbReference>
<dbReference type="PROSITE" id="PS00010">
    <property type="entry name" value="ASX_HYDROXYL"/>
    <property type="match status" value="3"/>
</dbReference>
<dbReference type="FunFam" id="2.10.25.10:FF:000122">
    <property type="entry name" value="Protein crumbs homolog 2"/>
    <property type="match status" value="1"/>
</dbReference>
<feature type="domain" description="EGF-like" evidence="8">
    <location>
        <begin position="380"/>
        <end position="416"/>
    </location>
</feature>
<dbReference type="SMART" id="SM00179">
    <property type="entry name" value="EGF_CA"/>
    <property type="match status" value="6"/>
</dbReference>
<evidence type="ECO:0000256" key="1">
    <source>
        <dbReference type="ARBA" id="ARBA00022536"/>
    </source>
</evidence>
<evidence type="ECO:0000256" key="6">
    <source>
        <dbReference type="PROSITE-ProRule" id="PRU00076"/>
    </source>
</evidence>
<feature type="disulfide bond" evidence="6">
    <location>
        <begin position="152"/>
        <end position="169"/>
    </location>
</feature>
<feature type="disulfide bond" evidence="6">
    <location>
        <begin position="367"/>
        <end position="376"/>
    </location>
</feature>
<dbReference type="EMBL" id="GECZ01031891">
    <property type="protein sequence ID" value="JAS37878.1"/>
    <property type="molecule type" value="Transcribed_RNA"/>
</dbReference>
<evidence type="ECO:0000256" key="7">
    <source>
        <dbReference type="SAM" id="Phobius"/>
    </source>
</evidence>
<comment type="caution">
    <text evidence="6">Lacks conserved residue(s) required for the propagation of feature annotation.</text>
</comment>
<dbReference type="PROSITE" id="PS00022">
    <property type="entry name" value="EGF_1"/>
    <property type="match status" value="7"/>
</dbReference>
<feature type="disulfide bond" evidence="6">
    <location>
        <begin position="171"/>
        <end position="180"/>
    </location>
</feature>
<feature type="domain" description="EGF-like" evidence="8">
    <location>
        <begin position="225"/>
        <end position="264"/>
    </location>
</feature>
<gene>
    <name evidence="9" type="ORF">g.16826</name>
</gene>
<organism evidence="9">
    <name type="scientific">Cuerna arida</name>
    <dbReference type="NCBI Taxonomy" id="1464854"/>
    <lineage>
        <taxon>Eukaryota</taxon>
        <taxon>Metazoa</taxon>
        <taxon>Ecdysozoa</taxon>
        <taxon>Arthropoda</taxon>
        <taxon>Hexapoda</taxon>
        <taxon>Insecta</taxon>
        <taxon>Pterygota</taxon>
        <taxon>Neoptera</taxon>
        <taxon>Paraneoptera</taxon>
        <taxon>Hemiptera</taxon>
        <taxon>Auchenorrhyncha</taxon>
        <taxon>Membracoidea</taxon>
        <taxon>Cicadellidae</taxon>
        <taxon>Cicadellinae</taxon>
        <taxon>Proconiini</taxon>
        <taxon>Cuerna</taxon>
    </lineage>
</organism>
<dbReference type="CDD" id="cd00054">
    <property type="entry name" value="EGF_CA"/>
    <property type="match status" value="6"/>
</dbReference>
<feature type="non-terminal residue" evidence="9">
    <location>
        <position position="1"/>
    </location>
</feature>
<feature type="transmembrane region" description="Helical" evidence="7">
    <location>
        <begin position="457"/>
        <end position="478"/>
    </location>
</feature>
<keyword evidence="4 6" id="KW-1015">Disulfide bond</keyword>
<dbReference type="PRINTS" id="PR00010">
    <property type="entry name" value="EGFBLOOD"/>
</dbReference>
<evidence type="ECO:0000313" key="9">
    <source>
        <dbReference type="EMBL" id="JAS37878.1"/>
    </source>
</evidence>
<dbReference type="PROSITE" id="PS01187">
    <property type="entry name" value="EGF_CA"/>
    <property type="match status" value="1"/>
</dbReference>
<dbReference type="SMART" id="SM00181">
    <property type="entry name" value="EGF"/>
    <property type="match status" value="7"/>
</dbReference>
<dbReference type="FunFam" id="2.10.25.10:FF:000050">
    <property type="entry name" value="neurogenic locus notch homolog protein 3"/>
    <property type="match status" value="1"/>
</dbReference>
<feature type="domain" description="EGF-like" evidence="8">
    <location>
        <begin position="303"/>
        <end position="339"/>
    </location>
</feature>
<keyword evidence="3" id="KW-0677">Repeat</keyword>
<evidence type="ECO:0000256" key="3">
    <source>
        <dbReference type="ARBA" id="ARBA00022737"/>
    </source>
</evidence>
<keyword evidence="5" id="KW-0325">Glycoprotein</keyword>
<dbReference type="InterPro" id="IPR001881">
    <property type="entry name" value="EGF-like_Ca-bd_dom"/>
</dbReference>
<feature type="disulfide bond" evidence="6">
    <location>
        <begin position="329"/>
        <end position="338"/>
    </location>
</feature>
<evidence type="ECO:0000259" key="8">
    <source>
        <dbReference type="PROSITE" id="PS50026"/>
    </source>
</evidence>
<proteinExistence type="predicted"/>
<protein>
    <recommendedName>
        <fullName evidence="8">EGF-like domain-containing protein</fullName>
    </recommendedName>
</protein>
<keyword evidence="1 6" id="KW-0245">EGF-like domain</keyword>
<dbReference type="InterPro" id="IPR000742">
    <property type="entry name" value="EGF"/>
</dbReference>
<feature type="disulfide bond" evidence="6">
    <location>
        <begin position="254"/>
        <end position="263"/>
    </location>
</feature>
<feature type="disulfide bond" evidence="6">
    <location>
        <begin position="406"/>
        <end position="415"/>
    </location>
</feature>
<dbReference type="InterPro" id="IPR009030">
    <property type="entry name" value="Growth_fac_rcpt_cys_sf"/>
</dbReference>
<dbReference type="PANTHER" id="PTHR12916:SF4">
    <property type="entry name" value="UNINFLATABLE, ISOFORM C"/>
    <property type="match status" value="1"/>
</dbReference>
<evidence type="ECO:0000256" key="5">
    <source>
        <dbReference type="ARBA" id="ARBA00023180"/>
    </source>
</evidence>
<evidence type="ECO:0000256" key="2">
    <source>
        <dbReference type="ARBA" id="ARBA00022729"/>
    </source>
</evidence>
<feature type="disulfide bond" evidence="6">
    <location>
        <begin position="291"/>
        <end position="300"/>
    </location>
</feature>
<keyword evidence="7" id="KW-0812">Transmembrane</keyword>
<dbReference type="GO" id="GO:0007219">
    <property type="term" value="P:Notch signaling pathway"/>
    <property type="evidence" value="ECO:0007669"/>
    <property type="project" value="TreeGrafter"/>
</dbReference>